<sequence>MEFESIGKAGSRLGTSLAMAVDHEINMVSLVAQP</sequence>
<gene>
    <name evidence="1" type="primary">nuoF_3</name>
    <name evidence="1" type="ORF">NCTC5050_01472</name>
</gene>
<organism evidence="1 2">
    <name type="scientific">Klebsiella pneumoniae subsp. ozaenae</name>
    <dbReference type="NCBI Taxonomy" id="574"/>
    <lineage>
        <taxon>Bacteria</taxon>
        <taxon>Pseudomonadati</taxon>
        <taxon>Pseudomonadota</taxon>
        <taxon>Gammaproteobacteria</taxon>
        <taxon>Enterobacterales</taxon>
        <taxon>Enterobacteriaceae</taxon>
        <taxon>Klebsiella/Raoultella group</taxon>
        <taxon>Klebsiella</taxon>
        <taxon>Klebsiella pneumoniae complex</taxon>
    </lineage>
</organism>
<dbReference type="Proteomes" id="UP000255382">
    <property type="component" value="Unassembled WGS sequence"/>
</dbReference>
<accession>A0A377Z8X2</accession>
<protein>
    <submittedName>
        <fullName evidence="1">NADH-ubiquinone oxidoreductase subunit F</fullName>
        <ecNumber evidence="1">1.6.5.11</ecNumber>
    </submittedName>
</protein>
<evidence type="ECO:0000313" key="2">
    <source>
        <dbReference type="Proteomes" id="UP000255382"/>
    </source>
</evidence>
<name>A0A377Z8X2_KLEPO</name>
<dbReference type="AlphaFoldDB" id="A0A377Z8X2"/>
<keyword evidence="2" id="KW-1185">Reference proteome</keyword>
<dbReference type="EMBL" id="UGLZ01000004">
    <property type="protein sequence ID" value="STU64564.1"/>
    <property type="molecule type" value="Genomic_DNA"/>
</dbReference>
<dbReference type="EC" id="1.6.5.11" evidence="1"/>
<keyword evidence="1" id="KW-0830">Ubiquinone</keyword>
<evidence type="ECO:0000313" key="1">
    <source>
        <dbReference type="EMBL" id="STU64564.1"/>
    </source>
</evidence>
<proteinExistence type="predicted"/>
<keyword evidence="1" id="KW-0560">Oxidoreductase</keyword>
<reference evidence="1 2" key="1">
    <citation type="submission" date="2018-06" db="EMBL/GenBank/DDBJ databases">
        <authorList>
            <consortium name="Pathogen Informatics"/>
            <person name="Doyle S."/>
        </authorList>
    </citation>
    <scope>NUCLEOTIDE SEQUENCE [LARGE SCALE GENOMIC DNA]</scope>
    <source>
        <strain evidence="1 2">NCTC5050</strain>
    </source>
</reference>
<dbReference type="GO" id="GO:0016491">
    <property type="term" value="F:oxidoreductase activity"/>
    <property type="evidence" value="ECO:0007669"/>
    <property type="project" value="UniProtKB-KW"/>
</dbReference>